<dbReference type="NCBIfam" id="TIGR01777">
    <property type="entry name" value="yfcH"/>
    <property type="match status" value="1"/>
</dbReference>
<evidence type="ECO:0000259" key="2">
    <source>
        <dbReference type="Pfam" id="PF01370"/>
    </source>
</evidence>
<dbReference type="SUPFAM" id="SSF51735">
    <property type="entry name" value="NAD(P)-binding Rossmann-fold domains"/>
    <property type="match status" value="1"/>
</dbReference>
<evidence type="ECO:0000256" key="1">
    <source>
        <dbReference type="ARBA" id="ARBA00009353"/>
    </source>
</evidence>
<feature type="domain" description="NAD-dependent epimerase/dehydratase" evidence="2">
    <location>
        <begin position="3"/>
        <end position="208"/>
    </location>
</feature>
<dbReference type="PANTHER" id="PTHR11092">
    <property type="entry name" value="SUGAR NUCLEOTIDE EPIMERASE RELATED"/>
    <property type="match status" value="1"/>
</dbReference>
<dbReference type="Gene3D" id="3.40.50.720">
    <property type="entry name" value="NAD(P)-binding Rossmann-like Domain"/>
    <property type="match status" value="1"/>
</dbReference>
<name>A0A8J3QFW3_9ACTN</name>
<organism evidence="4 5">
    <name type="scientific">Rhizocola hellebori</name>
    <dbReference type="NCBI Taxonomy" id="1392758"/>
    <lineage>
        <taxon>Bacteria</taxon>
        <taxon>Bacillati</taxon>
        <taxon>Actinomycetota</taxon>
        <taxon>Actinomycetes</taxon>
        <taxon>Micromonosporales</taxon>
        <taxon>Micromonosporaceae</taxon>
        <taxon>Rhizocola</taxon>
    </lineage>
</organism>
<gene>
    <name evidence="4" type="ORF">Rhe02_68350</name>
</gene>
<dbReference type="InterPro" id="IPR010099">
    <property type="entry name" value="SDR39U1"/>
</dbReference>
<dbReference type="Pfam" id="PF01370">
    <property type="entry name" value="Epimerase"/>
    <property type="match status" value="1"/>
</dbReference>
<comment type="similarity">
    <text evidence="1">Belongs to the NAD(P)-dependent epimerase/dehydratase family. SDR39U1 subfamily.</text>
</comment>
<dbReference type="AlphaFoldDB" id="A0A8J3QFW3"/>
<evidence type="ECO:0000313" key="5">
    <source>
        <dbReference type="Proteomes" id="UP000612899"/>
    </source>
</evidence>
<protein>
    <recommendedName>
        <fullName evidence="6">TIGR01777 family protein</fullName>
    </recommendedName>
</protein>
<keyword evidence="5" id="KW-1185">Reference proteome</keyword>
<dbReference type="PANTHER" id="PTHR11092:SF0">
    <property type="entry name" value="EPIMERASE FAMILY PROTEIN SDR39U1"/>
    <property type="match status" value="1"/>
</dbReference>
<dbReference type="InterPro" id="IPR013549">
    <property type="entry name" value="DUF1731"/>
</dbReference>
<accession>A0A8J3QFW3</accession>
<feature type="domain" description="DUF1731" evidence="3">
    <location>
        <begin position="244"/>
        <end position="289"/>
    </location>
</feature>
<reference evidence="4" key="1">
    <citation type="submission" date="2021-01" db="EMBL/GenBank/DDBJ databases">
        <title>Whole genome shotgun sequence of Rhizocola hellebori NBRC 109834.</title>
        <authorList>
            <person name="Komaki H."/>
            <person name="Tamura T."/>
        </authorList>
    </citation>
    <scope>NUCLEOTIDE SEQUENCE</scope>
    <source>
        <strain evidence="4">NBRC 109834</strain>
    </source>
</reference>
<dbReference type="Pfam" id="PF08338">
    <property type="entry name" value="DUF1731"/>
    <property type="match status" value="1"/>
</dbReference>
<dbReference type="RefSeq" id="WP_203912517.1">
    <property type="nucleotide sequence ID" value="NZ_BONY01000055.1"/>
</dbReference>
<dbReference type="Proteomes" id="UP000612899">
    <property type="component" value="Unassembled WGS sequence"/>
</dbReference>
<evidence type="ECO:0000313" key="4">
    <source>
        <dbReference type="EMBL" id="GIH08768.1"/>
    </source>
</evidence>
<sequence>MRIVVAGGSGFLGRPLIRTLKSAGHDVTQLVRRPVVKPDQLRWDPAEPVTLPEDTAAVINLCGVNIGHRWTPSYRRELRDSRVVPTTTLAKAVAAQGIELLINSSGVGSYGDTGQTEVTEESPALTGEDFLSRLSVEWEGATRPAADAGARVVLMRTGLPLSTDGGFLKPQLLPFKLGVGGKLGDGKQWVPWVSFIDWLRAVQFVIGDKEIDGPLNIVGPNPVTNAQFTKELGKALHRPTFMFVPKVAVRVLYGEYANEGYRSLRVKPQVLLSRGFRFEHATVDRALRAALSSR</sequence>
<dbReference type="InterPro" id="IPR036291">
    <property type="entry name" value="NAD(P)-bd_dom_sf"/>
</dbReference>
<dbReference type="InterPro" id="IPR001509">
    <property type="entry name" value="Epimerase_deHydtase"/>
</dbReference>
<comment type="caution">
    <text evidence="4">The sequence shown here is derived from an EMBL/GenBank/DDBJ whole genome shotgun (WGS) entry which is preliminary data.</text>
</comment>
<evidence type="ECO:0008006" key="6">
    <source>
        <dbReference type="Google" id="ProtNLM"/>
    </source>
</evidence>
<evidence type="ECO:0000259" key="3">
    <source>
        <dbReference type="Pfam" id="PF08338"/>
    </source>
</evidence>
<proteinExistence type="inferred from homology"/>
<dbReference type="EMBL" id="BONY01000055">
    <property type="protein sequence ID" value="GIH08768.1"/>
    <property type="molecule type" value="Genomic_DNA"/>
</dbReference>